<protein>
    <submittedName>
        <fullName evidence="1">Uncharacterized protein</fullName>
    </submittedName>
</protein>
<name>A0ABZ0IR20_9BACT</name>
<proteinExistence type="predicted"/>
<evidence type="ECO:0000313" key="2">
    <source>
        <dbReference type="Proteomes" id="UP001302349"/>
    </source>
</evidence>
<dbReference type="EMBL" id="CP136051">
    <property type="protein sequence ID" value="WOK06037.1"/>
    <property type="molecule type" value="Genomic_DNA"/>
</dbReference>
<dbReference type="RefSeq" id="WP_317488776.1">
    <property type="nucleotide sequence ID" value="NZ_CP136051.1"/>
</dbReference>
<accession>A0ABZ0IR20</accession>
<organism evidence="1 2">
    <name type="scientific">Imperialibacter roseus</name>
    <dbReference type="NCBI Taxonomy" id="1324217"/>
    <lineage>
        <taxon>Bacteria</taxon>
        <taxon>Pseudomonadati</taxon>
        <taxon>Bacteroidota</taxon>
        <taxon>Cytophagia</taxon>
        <taxon>Cytophagales</taxon>
        <taxon>Flammeovirgaceae</taxon>
        <taxon>Imperialibacter</taxon>
    </lineage>
</organism>
<gene>
    <name evidence="1" type="ORF">RT717_23455</name>
</gene>
<reference evidence="1 2" key="1">
    <citation type="journal article" date="2023" name="Microbiol. Resour. Announc.">
        <title>Complete Genome Sequence of Imperialibacter roseus strain P4T.</title>
        <authorList>
            <person name="Tizabi D.R."/>
            <person name="Bachvaroff T."/>
            <person name="Hill R.T."/>
        </authorList>
    </citation>
    <scope>NUCLEOTIDE SEQUENCE [LARGE SCALE GENOMIC DNA]</scope>
    <source>
        <strain evidence="1 2">P4T</strain>
    </source>
</reference>
<keyword evidence="2" id="KW-1185">Reference proteome</keyword>
<evidence type="ECO:0000313" key="1">
    <source>
        <dbReference type="EMBL" id="WOK06037.1"/>
    </source>
</evidence>
<dbReference type="Proteomes" id="UP001302349">
    <property type="component" value="Chromosome"/>
</dbReference>
<sequence>MKSLLSLAFVGYFIIGSILPRSNFKELEKVPSMIAHYEHHKKVFDKDLTFPQFLVLHFSLSSDHSEPSHETELPLHNGVVASFFFTIPQAPDLQASVQEYAVKHFKPFSINYQFQYASNWFQPPQSA</sequence>